<dbReference type="HOGENOM" id="CLU_2877575_0_0_9"/>
<evidence type="ECO:0000313" key="2">
    <source>
        <dbReference type="Proteomes" id="UP000008467"/>
    </source>
</evidence>
<sequence>MIIFVANNIRYTYKTINYDNSEFTGVGRGVKGSFGERSEFSYMYYIYVHRNDYEHAYKLIQGN</sequence>
<dbReference type="STRING" id="642492.Clole_2872"/>
<dbReference type="KEGG" id="cle:Clole_2872"/>
<reference evidence="1 2" key="1">
    <citation type="journal article" date="2011" name="J. Bacteriol.">
        <title>Complete genome sequence of the cellulose-degrading bacterium Cellulosilyticum lentocellum.</title>
        <authorList>
            <consortium name="US DOE Joint Genome Institute"/>
            <person name="Miller D.A."/>
            <person name="Suen G."/>
            <person name="Bruce D."/>
            <person name="Copeland A."/>
            <person name="Cheng J.F."/>
            <person name="Detter C."/>
            <person name="Goodwin L.A."/>
            <person name="Han C.S."/>
            <person name="Hauser L.J."/>
            <person name="Land M.L."/>
            <person name="Lapidus A."/>
            <person name="Lucas S."/>
            <person name="Meincke L."/>
            <person name="Pitluck S."/>
            <person name="Tapia R."/>
            <person name="Teshima H."/>
            <person name="Woyke T."/>
            <person name="Fox B.G."/>
            <person name="Angert E.R."/>
            <person name="Currie C.R."/>
        </authorList>
    </citation>
    <scope>NUCLEOTIDE SEQUENCE [LARGE SCALE GENOMIC DNA]</scope>
    <source>
        <strain evidence="2">ATCC 49066 / DSM 5427 / NCIMB 11756 / RHM5</strain>
    </source>
</reference>
<dbReference type="EMBL" id="CP002582">
    <property type="protein sequence ID" value="ADZ84570.1"/>
    <property type="molecule type" value="Genomic_DNA"/>
</dbReference>
<gene>
    <name evidence="1" type="ordered locus">Clole_2872</name>
</gene>
<accession>F2JL29</accession>
<dbReference type="AlphaFoldDB" id="F2JL29"/>
<organism evidence="1 2">
    <name type="scientific">Cellulosilyticum lentocellum (strain ATCC 49066 / DSM 5427 / NCIMB 11756 / RHM5)</name>
    <name type="common">Clostridium lentocellum</name>
    <dbReference type="NCBI Taxonomy" id="642492"/>
    <lineage>
        <taxon>Bacteria</taxon>
        <taxon>Bacillati</taxon>
        <taxon>Bacillota</taxon>
        <taxon>Clostridia</taxon>
        <taxon>Lachnospirales</taxon>
        <taxon>Cellulosilyticaceae</taxon>
        <taxon>Cellulosilyticum</taxon>
    </lineage>
</organism>
<dbReference type="RefSeq" id="WP_013657850.1">
    <property type="nucleotide sequence ID" value="NC_015275.1"/>
</dbReference>
<evidence type="ECO:0000313" key="1">
    <source>
        <dbReference type="EMBL" id="ADZ84570.1"/>
    </source>
</evidence>
<dbReference type="Proteomes" id="UP000008467">
    <property type="component" value="Chromosome"/>
</dbReference>
<name>F2JL29_CELLD</name>
<proteinExistence type="predicted"/>
<keyword evidence="2" id="KW-1185">Reference proteome</keyword>
<protein>
    <submittedName>
        <fullName evidence="1">Uncharacterized protein</fullName>
    </submittedName>
</protein>